<dbReference type="Proteomes" id="UP000789759">
    <property type="component" value="Unassembled WGS sequence"/>
</dbReference>
<protein>
    <submittedName>
        <fullName evidence="2">15833_t:CDS:1</fullName>
    </submittedName>
</protein>
<accession>A0A9N8VGQ5</accession>
<evidence type="ECO:0000313" key="3">
    <source>
        <dbReference type="Proteomes" id="UP000789759"/>
    </source>
</evidence>
<dbReference type="EMBL" id="CAJVQA010000017">
    <property type="protein sequence ID" value="CAG8450114.1"/>
    <property type="molecule type" value="Genomic_DNA"/>
</dbReference>
<dbReference type="AlphaFoldDB" id="A0A9N8VGQ5"/>
<keyword evidence="3" id="KW-1185">Reference proteome</keyword>
<feature type="region of interest" description="Disordered" evidence="1">
    <location>
        <begin position="183"/>
        <end position="219"/>
    </location>
</feature>
<reference evidence="2" key="1">
    <citation type="submission" date="2021-06" db="EMBL/GenBank/DDBJ databases">
        <authorList>
            <person name="Kallberg Y."/>
            <person name="Tangrot J."/>
            <person name="Rosling A."/>
        </authorList>
    </citation>
    <scope>NUCLEOTIDE SEQUENCE</scope>
    <source>
        <strain evidence="2">FL966</strain>
    </source>
</reference>
<evidence type="ECO:0000256" key="1">
    <source>
        <dbReference type="SAM" id="MobiDB-lite"/>
    </source>
</evidence>
<comment type="caution">
    <text evidence="2">The sequence shown here is derived from an EMBL/GenBank/DDBJ whole genome shotgun (WGS) entry which is preliminary data.</text>
</comment>
<proteinExistence type="predicted"/>
<dbReference type="OrthoDB" id="2393851at2759"/>
<evidence type="ECO:0000313" key="2">
    <source>
        <dbReference type="EMBL" id="CAG8450114.1"/>
    </source>
</evidence>
<sequence length="393" mass="45672">MPTEVSDDTKYVNGISTYILHITGFLINRQKAVMNITDIKPFFDVKVPKEMLLSMFKTKLVKILSNILNSISRFGIETISAFLLQEYHTEKKLYIHDDLNCQYYYRKVARKEKLPLLSWAVLSDYLYEHIQEEPYLYQIPEPGERFEYIVVENNSSQKVRDKMEYLESSETLLKALKRLKGDNGADKNGVDGNEANRNGVNKDRVGGDEANEDEISKKRDTLAQKSAEKWVKGYIKNLHEVKCLGNDAYWSFFLSTLDKQEESIHIKLMPLLAEISQDDIGSREKMYKFVTKASKHKSKAMTLEKYMLYIQENEYEILANFLHMVQSGWLRNHMLLSIIEVTGIIAELCSQLSQYIGFKPSEIHLPIAEKNIQEFRKIIADQEKMTDIAIDEY</sequence>
<name>A0A9N8VGQ5_9GLOM</name>
<gene>
    <name evidence="2" type="ORF">CPELLU_LOCUS94</name>
</gene>
<organism evidence="2 3">
    <name type="scientific">Cetraspora pellucida</name>
    <dbReference type="NCBI Taxonomy" id="1433469"/>
    <lineage>
        <taxon>Eukaryota</taxon>
        <taxon>Fungi</taxon>
        <taxon>Fungi incertae sedis</taxon>
        <taxon>Mucoromycota</taxon>
        <taxon>Glomeromycotina</taxon>
        <taxon>Glomeromycetes</taxon>
        <taxon>Diversisporales</taxon>
        <taxon>Gigasporaceae</taxon>
        <taxon>Cetraspora</taxon>
    </lineage>
</organism>